<dbReference type="FunFam" id="3.10.50.40:FF:000001">
    <property type="entry name" value="Trigger factor"/>
    <property type="match status" value="1"/>
</dbReference>
<dbReference type="Pfam" id="PF05697">
    <property type="entry name" value="Trigger_N"/>
    <property type="match status" value="1"/>
</dbReference>
<dbReference type="NCBIfam" id="TIGR00115">
    <property type="entry name" value="tig"/>
    <property type="match status" value="1"/>
</dbReference>
<dbReference type="SUPFAM" id="SSF109998">
    <property type="entry name" value="Triger factor/SurA peptide-binding domain-like"/>
    <property type="match status" value="1"/>
</dbReference>
<evidence type="ECO:0000256" key="8">
    <source>
        <dbReference type="ARBA" id="ARBA00023235"/>
    </source>
</evidence>
<dbReference type="PANTHER" id="PTHR30560:SF3">
    <property type="entry name" value="TRIGGER FACTOR-LIKE PROTEIN TIG, CHLOROPLASTIC"/>
    <property type="match status" value="1"/>
</dbReference>
<evidence type="ECO:0000259" key="16">
    <source>
        <dbReference type="PROSITE" id="PS50059"/>
    </source>
</evidence>
<evidence type="ECO:0000256" key="5">
    <source>
        <dbReference type="ARBA" id="ARBA00022618"/>
    </source>
</evidence>
<dbReference type="Gene3D" id="3.10.50.40">
    <property type="match status" value="1"/>
</dbReference>
<dbReference type="EMBL" id="JACICC010000001">
    <property type="protein sequence ID" value="MBB3808146.1"/>
    <property type="molecule type" value="Genomic_DNA"/>
</dbReference>
<evidence type="ECO:0000256" key="11">
    <source>
        <dbReference type="ARBA" id="ARBA00029986"/>
    </source>
</evidence>
<dbReference type="GO" id="GO:0043335">
    <property type="term" value="P:protein unfolding"/>
    <property type="evidence" value="ECO:0007669"/>
    <property type="project" value="TreeGrafter"/>
</dbReference>
<keyword evidence="6 12" id="KW-0697">Rotamase</keyword>
<accession>A0A7W6EEE0</accession>
<dbReference type="InterPro" id="IPR008881">
    <property type="entry name" value="Trigger_fac_ribosome-bd_bac"/>
</dbReference>
<evidence type="ECO:0000256" key="14">
    <source>
        <dbReference type="RuleBase" id="RU003914"/>
    </source>
</evidence>
<dbReference type="RefSeq" id="WP_183750179.1">
    <property type="nucleotide sequence ID" value="NZ_JACICC010000001.1"/>
</dbReference>
<dbReference type="Gene3D" id="1.10.3120.10">
    <property type="entry name" value="Trigger factor, C-terminal domain"/>
    <property type="match status" value="1"/>
</dbReference>
<reference evidence="17 18" key="1">
    <citation type="submission" date="2020-08" db="EMBL/GenBank/DDBJ databases">
        <title>Genomic Encyclopedia of Type Strains, Phase IV (KMG-IV): sequencing the most valuable type-strain genomes for metagenomic binning, comparative biology and taxonomic classification.</title>
        <authorList>
            <person name="Goeker M."/>
        </authorList>
    </citation>
    <scope>NUCLEOTIDE SEQUENCE [LARGE SCALE GENOMIC DNA]</scope>
    <source>
        <strain evidence="17 18">DSM 28760</strain>
    </source>
</reference>
<dbReference type="InterPro" id="IPR037041">
    <property type="entry name" value="Trigger_fac_C_sf"/>
</dbReference>
<evidence type="ECO:0000256" key="9">
    <source>
        <dbReference type="ARBA" id="ARBA00023306"/>
    </source>
</evidence>
<feature type="region of interest" description="Disordered" evidence="15">
    <location>
        <begin position="441"/>
        <end position="491"/>
    </location>
</feature>
<dbReference type="GO" id="GO:0005737">
    <property type="term" value="C:cytoplasm"/>
    <property type="evidence" value="ECO:0007669"/>
    <property type="project" value="UniProtKB-SubCell"/>
</dbReference>
<dbReference type="GO" id="GO:0044183">
    <property type="term" value="F:protein folding chaperone"/>
    <property type="evidence" value="ECO:0007669"/>
    <property type="project" value="TreeGrafter"/>
</dbReference>
<dbReference type="PROSITE" id="PS50059">
    <property type="entry name" value="FKBP_PPIASE"/>
    <property type="match status" value="1"/>
</dbReference>
<comment type="subcellular location">
    <subcellularLocation>
        <location evidence="12">Cytoplasm</location>
    </subcellularLocation>
    <text evidence="12">About half TF is bound to the ribosome near the polypeptide exit tunnel while the other half is free in the cytoplasm.</text>
</comment>
<sequence>MQATETLTEGLKREFKVVVPAAELETKLSSELADLRGRVRINGFRPGKVPVAHLRRLYGQSVMADVVQNTINEANRKIVEENSLRLAGEPKVTLPEDKEEIDAIVAAKRDLAFSVALELLPSFEIKPLDGVTLEREVAEVPESAVDEAIERLAKEARPFNEKDGEAAAGDRVQIDFVGSIDGTPFEGGSSQDIRVEIGSGSFIPGFEEQLIGAKKGEERTVVTTFPEDYQAAHLAGKEASFAVTVKGIETPGEATIDDDFAKTVGFDSLDALKKVIRDSLERDFNAQSRRKVKKLLLDALDAQYDFDLPPSLVEQEFAGVWQQVIADLRQSGSSFEDEGTTEEASKEDYRKIAERRVRLGLVLAEVGDRAGVTVSEDEVTRGVVERARQFPGQEQAVWEFYSKNPQALAEIRAPIFEEKVVDHLLGQATVNDKTVTREELFADEDAEAEAAAAETPAEEPKAAKSRARKPKAAAADKETAESAEDAGAAEA</sequence>
<comment type="caution">
    <text evidence="17">The sequence shown here is derived from an EMBL/GenBank/DDBJ whole genome shotgun (WGS) entry which is preliminary data.</text>
</comment>
<dbReference type="InterPro" id="IPR001179">
    <property type="entry name" value="PPIase_FKBP_dom"/>
</dbReference>
<comment type="function">
    <text evidence="10 12">Involved in protein export. Acts as a chaperone by maintaining the newly synthesized protein in an open conformation. Functions as a peptidyl-prolyl cis-trans isomerase.</text>
</comment>
<dbReference type="InterPro" id="IPR027304">
    <property type="entry name" value="Trigger_fact/SurA_dom_sf"/>
</dbReference>
<evidence type="ECO:0000256" key="15">
    <source>
        <dbReference type="SAM" id="MobiDB-lite"/>
    </source>
</evidence>
<evidence type="ECO:0000256" key="6">
    <source>
        <dbReference type="ARBA" id="ARBA00023110"/>
    </source>
</evidence>
<keyword evidence="7 12" id="KW-0143">Chaperone</keyword>
<dbReference type="PIRSF" id="PIRSF003095">
    <property type="entry name" value="Trigger_factor"/>
    <property type="match status" value="1"/>
</dbReference>
<evidence type="ECO:0000256" key="3">
    <source>
        <dbReference type="ARBA" id="ARBA00013194"/>
    </source>
</evidence>
<dbReference type="InterPro" id="IPR046357">
    <property type="entry name" value="PPIase_dom_sf"/>
</dbReference>
<evidence type="ECO:0000256" key="7">
    <source>
        <dbReference type="ARBA" id="ARBA00023186"/>
    </source>
</evidence>
<dbReference type="InterPro" id="IPR005215">
    <property type="entry name" value="Trig_fac"/>
</dbReference>
<dbReference type="InterPro" id="IPR008880">
    <property type="entry name" value="Trigger_fac_C"/>
</dbReference>
<evidence type="ECO:0000313" key="17">
    <source>
        <dbReference type="EMBL" id="MBB3808146.1"/>
    </source>
</evidence>
<dbReference type="GO" id="GO:0043022">
    <property type="term" value="F:ribosome binding"/>
    <property type="evidence" value="ECO:0007669"/>
    <property type="project" value="TreeGrafter"/>
</dbReference>
<dbReference type="GO" id="GO:0051083">
    <property type="term" value="P:'de novo' cotranslational protein folding"/>
    <property type="evidence" value="ECO:0007669"/>
    <property type="project" value="TreeGrafter"/>
</dbReference>
<comment type="catalytic activity">
    <reaction evidence="1 12 13">
        <text>[protein]-peptidylproline (omega=180) = [protein]-peptidylproline (omega=0)</text>
        <dbReference type="Rhea" id="RHEA:16237"/>
        <dbReference type="Rhea" id="RHEA-COMP:10747"/>
        <dbReference type="Rhea" id="RHEA-COMP:10748"/>
        <dbReference type="ChEBI" id="CHEBI:83833"/>
        <dbReference type="ChEBI" id="CHEBI:83834"/>
        <dbReference type="EC" id="5.2.1.8"/>
    </reaction>
</comment>
<keyword evidence="5 12" id="KW-0132">Cell division</keyword>
<keyword evidence="12" id="KW-0963">Cytoplasm</keyword>
<evidence type="ECO:0000313" key="18">
    <source>
        <dbReference type="Proteomes" id="UP000537592"/>
    </source>
</evidence>
<dbReference type="GO" id="GO:0051301">
    <property type="term" value="P:cell division"/>
    <property type="evidence" value="ECO:0007669"/>
    <property type="project" value="UniProtKB-KW"/>
</dbReference>
<dbReference type="PANTHER" id="PTHR30560">
    <property type="entry name" value="TRIGGER FACTOR CHAPERONE AND PEPTIDYL-PROLYL CIS/TRANS ISOMERASE"/>
    <property type="match status" value="1"/>
</dbReference>
<dbReference type="SUPFAM" id="SSF54534">
    <property type="entry name" value="FKBP-like"/>
    <property type="match status" value="1"/>
</dbReference>
<dbReference type="HAMAP" id="MF_00303">
    <property type="entry name" value="Trigger_factor_Tig"/>
    <property type="match status" value="1"/>
</dbReference>
<keyword evidence="9 12" id="KW-0131">Cell cycle</keyword>
<evidence type="ECO:0000256" key="12">
    <source>
        <dbReference type="HAMAP-Rule" id="MF_00303"/>
    </source>
</evidence>
<keyword evidence="18" id="KW-1185">Reference proteome</keyword>
<dbReference type="Pfam" id="PF05698">
    <property type="entry name" value="Trigger_C"/>
    <property type="match status" value="1"/>
</dbReference>
<evidence type="ECO:0000256" key="4">
    <source>
        <dbReference type="ARBA" id="ARBA00016902"/>
    </source>
</evidence>
<dbReference type="Proteomes" id="UP000537592">
    <property type="component" value="Unassembled WGS sequence"/>
</dbReference>
<name>A0A7W6EEE0_9HYPH</name>
<dbReference type="InterPro" id="IPR036611">
    <property type="entry name" value="Trigger_fac_ribosome-bd_sf"/>
</dbReference>
<dbReference type="AlphaFoldDB" id="A0A7W6EEE0"/>
<evidence type="ECO:0000256" key="10">
    <source>
        <dbReference type="ARBA" id="ARBA00024849"/>
    </source>
</evidence>
<feature type="domain" description="PPIase FKBP-type" evidence="16">
    <location>
        <begin position="169"/>
        <end position="251"/>
    </location>
</feature>
<keyword evidence="8 12" id="KW-0413">Isomerase</keyword>
<dbReference type="Pfam" id="PF00254">
    <property type="entry name" value="FKBP_C"/>
    <property type="match status" value="1"/>
</dbReference>
<comment type="domain">
    <text evidence="12">Consists of 3 domains; the N-terminus binds the ribosome, the middle domain has PPIase activity, while the C-terminus has intrinsic chaperone activity on its own.</text>
</comment>
<evidence type="ECO:0000256" key="2">
    <source>
        <dbReference type="ARBA" id="ARBA00005464"/>
    </source>
</evidence>
<dbReference type="EC" id="5.2.1.8" evidence="3 12"/>
<dbReference type="SUPFAM" id="SSF102735">
    <property type="entry name" value="Trigger factor ribosome-binding domain"/>
    <property type="match status" value="1"/>
</dbReference>
<dbReference type="GO" id="GO:0003755">
    <property type="term" value="F:peptidyl-prolyl cis-trans isomerase activity"/>
    <property type="evidence" value="ECO:0007669"/>
    <property type="project" value="UniProtKB-UniRule"/>
</dbReference>
<evidence type="ECO:0000256" key="1">
    <source>
        <dbReference type="ARBA" id="ARBA00000971"/>
    </source>
</evidence>
<comment type="similarity">
    <text evidence="2 12 14">Belongs to the FKBP-type PPIase family. Tig subfamily.</text>
</comment>
<evidence type="ECO:0000256" key="13">
    <source>
        <dbReference type="PROSITE-ProRule" id="PRU00277"/>
    </source>
</evidence>
<protein>
    <recommendedName>
        <fullName evidence="4 12">Trigger factor</fullName>
        <shortName evidence="12">TF</shortName>
        <ecNumber evidence="3 12">5.2.1.8</ecNumber>
    </recommendedName>
    <alternativeName>
        <fullName evidence="11 12">PPIase</fullName>
    </alternativeName>
</protein>
<dbReference type="Gene3D" id="3.30.70.1050">
    <property type="entry name" value="Trigger factor ribosome-binding domain"/>
    <property type="match status" value="1"/>
</dbReference>
<organism evidence="17 18">
    <name type="scientific">Pseudochelatococcus contaminans</name>
    <dbReference type="NCBI Taxonomy" id="1538103"/>
    <lineage>
        <taxon>Bacteria</taxon>
        <taxon>Pseudomonadati</taxon>
        <taxon>Pseudomonadota</taxon>
        <taxon>Alphaproteobacteria</taxon>
        <taxon>Hyphomicrobiales</taxon>
        <taxon>Chelatococcaceae</taxon>
        <taxon>Pseudochelatococcus</taxon>
    </lineage>
</organism>
<dbReference type="GO" id="GO:0015031">
    <property type="term" value="P:protein transport"/>
    <property type="evidence" value="ECO:0007669"/>
    <property type="project" value="UniProtKB-UniRule"/>
</dbReference>
<proteinExistence type="inferred from homology"/>
<gene>
    <name evidence="12" type="primary">tig</name>
    <name evidence="17" type="ORF">FHS81_000200</name>
</gene>